<dbReference type="InterPro" id="IPR038721">
    <property type="entry name" value="IS701-like_DDE_dom"/>
</dbReference>
<protein>
    <submittedName>
        <fullName evidence="2">Transposase</fullName>
    </submittedName>
</protein>
<gene>
    <name evidence="2" type="ORF">GJ668_06105</name>
</gene>
<dbReference type="EMBL" id="WNKT01000009">
    <property type="protein sequence ID" value="MTW20669.1"/>
    <property type="molecule type" value="Genomic_DNA"/>
</dbReference>
<feature type="domain" description="Transposase IS701-like DDE" evidence="1">
    <location>
        <begin position="32"/>
        <end position="259"/>
    </location>
</feature>
<organism evidence="2 3">
    <name type="scientific">Allochromatium palmeri</name>
    <dbReference type="NCBI Taxonomy" id="231048"/>
    <lineage>
        <taxon>Bacteria</taxon>
        <taxon>Pseudomonadati</taxon>
        <taxon>Pseudomonadota</taxon>
        <taxon>Gammaproteobacteria</taxon>
        <taxon>Chromatiales</taxon>
        <taxon>Chromatiaceae</taxon>
        <taxon>Allochromatium</taxon>
    </lineage>
</organism>
<dbReference type="Pfam" id="PF13546">
    <property type="entry name" value="DDE_5"/>
    <property type="match status" value="1"/>
</dbReference>
<evidence type="ECO:0000313" key="2">
    <source>
        <dbReference type="EMBL" id="MTW20669.1"/>
    </source>
</evidence>
<dbReference type="RefSeq" id="WP_155449265.1">
    <property type="nucleotide sequence ID" value="NZ_WNKT01000009.1"/>
</dbReference>
<accession>A0A6N8ECQ4</accession>
<evidence type="ECO:0000259" key="1">
    <source>
        <dbReference type="Pfam" id="PF13546"/>
    </source>
</evidence>
<dbReference type="Proteomes" id="UP000434044">
    <property type="component" value="Unassembled WGS sequence"/>
</dbReference>
<dbReference type="AlphaFoldDB" id="A0A6N8ECQ4"/>
<sequence length="471" mass="52757">MFSAPLPVIDQFVEDLDAALRSQGGGRGLSRLQRAWLKFCLMGVLMTNTVCWKGFERAGLRGYRFSALSWMFRHSKIDWERLWQASITVVLVAHGITDGVLVVDDSDEQRAKQTKRIHRAYRLHDKKTGGSFNGQSLVFLVLVTSKVTLPVGWAFYAPDPAQSAWRREEARLKAQGVVRAQRPKRPAPNPAYPSKVELALKLIATFRQVHARVRVKAVVADALYGPRAFLDQASALCEGAQTISQLRHNQTVRFRGRERALSEYFKAYPGVTQRLRVRGGEEIAVSVSSARLHVCAHETKRFVIALTYPGQSEPRYLVASDLSWRTQDILQVATLRWLVEVFLADWKRYEGWGTLAKQPDEEGSSRSLILSLLLDHALLLHPEQTARLKQSAPACTVGRLREACRAEAIVTMVRDLLSAEDPVAAVAQWAEHVKALYALPPSSKHMSGRDLGRQEPTASLRYRALEAMASA</sequence>
<dbReference type="SUPFAM" id="SSF53098">
    <property type="entry name" value="Ribonuclease H-like"/>
    <property type="match status" value="1"/>
</dbReference>
<evidence type="ECO:0000313" key="3">
    <source>
        <dbReference type="Proteomes" id="UP000434044"/>
    </source>
</evidence>
<keyword evidence="3" id="KW-1185">Reference proteome</keyword>
<dbReference type="InterPro" id="IPR012337">
    <property type="entry name" value="RNaseH-like_sf"/>
</dbReference>
<proteinExistence type="predicted"/>
<name>A0A6N8ECQ4_9GAMM</name>
<reference evidence="2 3" key="1">
    <citation type="submission" date="2019-11" db="EMBL/GenBank/DDBJ databases">
        <title>Whole-genome sequence of the anaerobic purple sulfur bacterium Allochromatium palmeri DSM 15591.</title>
        <authorList>
            <person name="Kyndt J.A."/>
            <person name="Meyer T.E."/>
        </authorList>
    </citation>
    <scope>NUCLEOTIDE SEQUENCE [LARGE SCALE GENOMIC DNA]</scope>
    <source>
        <strain evidence="2 3">DSM 15591</strain>
    </source>
</reference>
<comment type="caution">
    <text evidence="2">The sequence shown here is derived from an EMBL/GenBank/DDBJ whole genome shotgun (WGS) entry which is preliminary data.</text>
</comment>
<dbReference type="OrthoDB" id="5416355at2"/>